<dbReference type="Proteomes" id="UP000826540">
    <property type="component" value="Chromosome"/>
</dbReference>
<dbReference type="EMBL" id="CP080598">
    <property type="protein sequence ID" value="QYX34337.1"/>
    <property type="molecule type" value="Genomic_DNA"/>
</dbReference>
<dbReference type="RefSeq" id="WP_220611989.1">
    <property type="nucleotide sequence ID" value="NZ_CP080598.1"/>
</dbReference>
<sequence length="126" mass="13833">MNKFILSLFSSPVLISSFLTMGVMLKQAQAIEPTPSTTSQKTAQNRDNLSCIRNKHKVGLVCARASVLAQIPAYQAQAEDFDTPDDIKMLEFNVEESNMAVDLFGCDCPACINSLRAMRGVTPLVY</sequence>
<reference evidence="2 3" key="1">
    <citation type="journal article" date="2022" name="J. Am. Chem. Soc.">
        <title>Biosynthesis of Guanitoxin Enables Global Environmental Detection in Freshwater Cyanobacteria.</title>
        <authorList>
            <person name="Lima S.T."/>
            <person name="Fallon T.R."/>
            <person name="Cordoza J.L."/>
            <person name="Chekan J.R."/>
            <person name="Delbaje E."/>
            <person name="Hopiavuori A.R."/>
            <person name="Alvarenga D.O."/>
            <person name="Wood S.M."/>
            <person name="Luhavaya H."/>
            <person name="Baumgartner J.T."/>
            <person name="Dorr F.A."/>
            <person name="Etchegaray A."/>
            <person name="Pinto E."/>
            <person name="McKinnie S.M.K."/>
            <person name="Fiore M.F."/>
            <person name="Moore B.S."/>
        </authorList>
    </citation>
    <scope>NUCLEOTIDE SEQUENCE [LARGE SCALE GENOMIC DNA]</scope>
    <source>
        <strain evidence="2 3">ITEP-024</strain>
    </source>
</reference>
<evidence type="ECO:0000256" key="1">
    <source>
        <dbReference type="SAM" id="SignalP"/>
    </source>
</evidence>
<accession>A0ABX8X6J5</accession>
<name>A0ABX8X6J5_9CYAN</name>
<organism evidence="2 3">
    <name type="scientific">Sphaerospermopsis torques-reginae ITEP-024</name>
    <dbReference type="NCBI Taxonomy" id="984208"/>
    <lineage>
        <taxon>Bacteria</taxon>
        <taxon>Bacillati</taxon>
        <taxon>Cyanobacteriota</taxon>
        <taxon>Cyanophyceae</taxon>
        <taxon>Nostocales</taxon>
        <taxon>Aphanizomenonaceae</taxon>
        <taxon>Sphaerospermopsis</taxon>
        <taxon>Sphaerospermopsis torques-reginae</taxon>
    </lineage>
</organism>
<protein>
    <submittedName>
        <fullName evidence="2">Uncharacterized protein</fullName>
    </submittedName>
</protein>
<feature type="signal peptide" evidence="1">
    <location>
        <begin position="1"/>
        <end position="21"/>
    </location>
</feature>
<feature type="chain" id="PRO_5047035114" evidence="1">
    <location>
        <begin position="22"/>
        <end position="126"/>
    </location>
</feature>
<keyword evidence="1" id="KW-0732">Signal</keyword>
<evidence type="ECO:0000313" key="3">
    <source>
        <dbReference type="Proteomes" id="UP000826540"/>
    </source>
</evidence>
<gene>
    <name evidence="2" type="ORF">K2F26_22425</name>
</gene>
<proteinExistence type="predicted"/>
<keyword evidence="3" id="KW-1185">Reference proteome</keyword>
<evidence type="ECO:0000313" key="2">
    <source>
        <dbReference type="EMBL" id="QYX34337.1"/>
    </source>
</evidence>